<dbReference type="GO" id="GO:0051301">
    <property type="term" value="P:cell division"/>
    <property type="evidence" value="ECO:0007669"/>
    <property type="project" value="InterPro"/>
</dbReference>
<reference evidence="1" key="3">
    <citation type="submission" date="2025-08" db="UniProtKB">
        <authorList>
            <consortium name="Ensembl"/>
        </authorList>
    </citation>
    <scope>IDENTIFICATION</scope>
    <source>
        <strain evidence="1">C57BL/6J</strain>
    </source>
</reference>
<evidence type="ECO:0007829" key="4">
    <source>
        <dbReference type="PeptideAtlas" id="A0A494BA00"/>
    </source>
</evidence>
<dbReference type="Proteomes" id="UP000000589">
    <property type="component" value="Chromosome 18"/>
</dbReference>
<dbReference type="VEuPathDB" id="HostDB:ENSMUSG00000036223"/>
<protein>
    <submittedName>
        <fullName evidence="1">Spindle and kinetochore associated complex subunit 1</fullName>
    </submittedName>
</protein>
<organism evidence="1 3">
    <name type="scientific">Mus musculus</name>
    <name type="common">Mouse</name>
    <dbReference type="NCBI Taxonomy" id="10090"/>
    <lineage>
        <taxon>Eukaryota</taxon>
        <taxon>Metazoa</taxon>
        <taxon>Chordata</taxon>
        <taxon>Craniata</taxon>
        <taxon>Vertebrata</taxon>
        <taxon>Euteleostomi</taxon>
        <taxon>Mammalia</taxon>
        <taxon>Eutheria</taxon>
        <taxon>Euarchontoglires</taxon>
        <taxon>Glires</taxon>
        <taxon>Rodentia</taxon>
        <taxon>Myomorpha</taxon>
        <taxon>Muroidea</taxon>
        <taxon>Muridae</taxon>
        <taxon>Murinae</taxon>
        <taxon>Mus</taxon>
        <taxon>Mus</taxon>
    </lineage>
</organism>
<dbReference type="GO" id="GO:0007059">
    <property type="term" value="P:chromosome segregation"/>
    <property type="evidence" value="ECO:0007669"/>
    <property type="project" value="InterPro"/>
</dbReference>
<dbReference type="Gene3D" id="6.10.250.1370">
    <property type="match status" value="1"/>
</dbReference>
<dbReference type="AlphaFoldDB" id="A0A494BA00"/>
<dbReference type="Pfam" id="PF07160">
    <property type="entry name" value="SKA1"/>
    <property type="match status" value="1"/>
</dbReference>
<evidence type="ECO:0000313" key="2">
    <source>
        <dbReference type="MGI" id="MGI:1913718"/>
    </source>
</evidence>
<keyword evidence="3" id="KW-1185">Reference proteome</keyword>
<reference evidence="1" key="4">
    <citation type="submission" date="2025-09" db="UniProtKB">
        <authorList>
            <consortium name="Ensembl"/>
        </authorList>
    </citation>
    <scope>IDENTIFICATION</scope>
    <source>
        <strain evidence="1">C57BL/6J</strain>
    </source>
</reference>
<name>A0A494BA00_MOUSE</name>
<reference evidence="1 3" key="1">
    <citation type="journal article" date="2009" name="PLoS Biol.">
        <title>Lineage-specific biology revealed by a finished genome assembly of the mouse.</title>
        <authorList>
            <consortium name="Mouse Genome Sequencing Consortium"/>
            <person name="Church D.M."/>
            <person name="Goodstadt L."/>
            <person name="Hillier L.W."/>
            <person name="Zody M.C."/>
            <person name="Goldstein S."/>
            <person name="She X."/>
            <person name="Bult C.J."/>
            <person name="Agarwala R."/>
            <person name="Cherry J.L."/>
            <person name="DiCuccio M."/>
            <person name="Hlavina W."/>
            <person name="Kapustin Y."/>
            <person name="Meric P."/>
            <person name="Maglott D."/>
            <person name="Birtle Z."/>
            <person name="Marques A.C."/>
            <person name="Graves T."/>
            <person name="Zhou S."/>
            <person name="Teague B."/>
            <person name="Potamousis K."/>
            <person name="Churas C."/>
            <person name="Place M."/>
            <person name="Herschleb J."/>
            <person name="Runnheim R."/>
            <person name="Forrest D."/>
            <person name="Amos-Landgraf J."/>
            <person name="Schwartz D.C."/>
            <person name="Cheng Z."/>
            <person name="Lindblad-Toh K."/>
            <person name="Eichler E.E."/>
            <person name="Ponting C.P."/>
        </authorList>
    </citation>
    <scope>NUCLEOTIDE SEQUENCE [LARGE SCALE GENOMIC DNA]</scope>
    <source>
        <strain evidence="1 3">C57BL/6J</strain>
    </source>
</reference>
<accession>A0A494BA00</accession>
<dbReference type="Antibodypedia" id="22703">
    <property type="antibodies" value="92 antibodies from 22 providers"/>
</dbReference>
<dbReference type="Bgee" id="ENSMUSG00000036223">
    <property type="expression patterns" value="Expressed in primary oocyte and 154 other cell types or tissues"/>
</dbReference>
<sequence>MDSELEDLCSYVNEKIGNIKKILSIRNLGQDPALKTTLSKIGDEIIAVNELLNKFELEIQYQEQTNSSLKSSQARAGS</sequence>
<dbReference type="InterPro" id="IPR009829">
    <property type="entry name" value="SKA1"/>
</dbReference>
<dbReference type="GO" id="GO:0008017">
    <property type="term" value="F:microtubule binding"/>
    <property type="evidence" value="ECO:0007669"/>
    <property type="project" value="InterPro"/>
</dbReference>
<gene>
    <name evidence="1 2" type="primary">Ska1</name>
</gene>
<evidence type="ECO:0000313" key="3">
    <source>
        <dbReference type="Proteomes" id="UP000000589"/>
    </source>
</evidence>
<proteinExistence type="evidence at protein level"/>
<reference evidence="1 3" key="2">
    <citation type="journal article" date="2011" name="PLoS Biol.">
        <title>Modernizing reference genome assemblies.</title>
        <authorList>
            <person name="Church D.M."/>
            <person name="Schneider V.A."/>
            <person name="Graves T."/>
            <person name="Auger K."/>
            <person name="Cunningham F."/>
            <person name="Bouk N."/>
            <person name="Chen H.C."/>
            <person name="Agarwala R."/>
            <person name="McLaren W.M."/>
            <person name="Ritchie G.R."/>
            <person name="Albracht D."/>
            <person name="Kremitzki M."/>
            <person name="Rock S."/>
            <person name="Kotkiewicz H."/>
            <person name="Kremitzki C."/>
            <person name="Wollam A."/>
            <person name="Trani L."/>
            <person name="Fulton L."/>
            <person name="Fulton R."/>
            <person name="Matthews L."/>
            <person name="Whitehead S."/>
            <person name="Chow W."/>
            <person name="Torrance J."/>
            <person name="Dunn M."/>
            <person name="Harden G."/>
            <person name="Threadgold G."/>
            <person name="Wood J."/>
            <person name="Collins J."/>
            <person name="Heath P."/>
            <person name="Griffiths G."/>
            <person name="Pelan S."/>
            <person name="Grafham D."/>
            <person name="Eichler E.E."/>
            <person name="Weinstock G."/>
            <person name="Mardis E.R."/>
            <person name="Wilson R.K."/>
            <person name="Howe K."/>
            <person name="Flicek P."/>
            <person name="Hubbard T."/>
        </authorList>
    </citation>
    <scope>NUCLEOTIDE SEQUENCE [LARGE SCALE GENOMIC DNA]</scope>
    <source>
        <strain evidence="1 3">C57BL/6J</strain>
    </source>
</reference>
<evidence type="ECO:0000313" key="1">
    <source>
        <dbReference type="Ensembl" id="ENSMUSP00000157837.2"/>
    </source>
</evidence>
<dbReference type="GeneTree" id="ENSGT00390000011654"/>
<dbReference type="MGI" id="MGI:1913718">
    <property type="gene designation" value="Ska1"/>
</dbReference>
<dbReference type="Ensembl" id="ENSMUST00000237276.2">
    <property type="protein sequence ID" value="ENSMUSP00000157837.2"/>
    <property type="gene ID" value="ENSMUSG00000036223.17"/>
</dbReference>
<dbReference type="SMR" id="A0A494BA00"/>
<dbReference type="ExpressionAtlas" id="A0A494BA00">
    <property type="expression patterns" value="baseline and differential"/>
</dbReference>
<dbReference type="AGR" id="MGI:1913718"/>
<keyword evidence="4" id="KW-1267">Proteomics identification</keyword>